<dbReference type="EMBL" id="JAMYWC010000007">
    <property type="protein sequence ID" value="MCP1175196.1"/>
    <property type="molecule type" value="Genomic_DNA"/>
</dbReference>
<evidence type="ECO:0000313" key="1">
    <source>
        <dbReference type="EMBL" id="MCP1175196.1"/>
    </source>
</evidence>
<keyword evidence="2" id="KW-1185">Reference proteome</keyword>
<dbReference type="RefSeq" id="WP_253541747.1">
    <property type="nucleotide sequence ID" value="NZ_JAMYWC010000007.1"/>
</dbReference>
<dbReference type="AlphaFoldDB" id="A0AA41WUI3"/>
<reference evidence="2" key="1">
    <citation type="journal article" date="2023" name="Front. Microbiol.">
        <title>Ralstonia chuxiongensis sp. nov., Ralstonia mojiangensis sp. nov., and Ralstonia soli sp. nov., isolated from tobacco fields, are three novel species in the family Burkholderiaceae.</title>
        <authorList>
            <person name="Lu C.H."/>
            <person name="Zhang Y.Y."/>
            <person name="Jiang N."/>
            <person name="Chen W."/>
            <person name="Shao X."/>
            <person name="Zhao Z.M."/>
            <person name="Lu W.L."/>
            <person name="Hu X."/>
            <person name="Xi Y.X."/>
            <person name="Zou S.Y."/>
            <person name="Wei Q.J."/>
            <person name="Lin Z.L."/>
            <person name="Gong L."/>
            <person name="Gai X.T."/>
            <person name="Zhang L.Q."/>
            <person name="Li J.Y."/>
            <person name="Jin Y."/>
            <person name="Xia Z.Y."/>
        </authorList>
    </citation>
    <scope>NUCLEOTIDE SEQUENCE [LARGE SCALE GENOMIC DNA]</scope>
    <source>
        <strain evidence="2">21YRMH01-3</strain>
    </source>
</reference>
<evidence type="ECO:0000313" key="2">
    <source>
        <dbReference type="Proteomes" id="UP001162793"/>
    </source>
</evidence>
<proteinExistence type="predicted"/>
<accession>A0AA41WUI3</accession>
<comment type="caution">
    <text evidence="1">The sequence shown here is derived from an EMBL/GenBank/DDBJ whole genome shotgun (WGS) entry which is preliminary data.</text>
</comment>
<protein>
    <submittedName>
        <fullName evidence="1">Carbonic anhydrase</fullName>
    </submittedName>
</protein>
<gene>
    <name evidence="1" type="ORF">NKG59_22750</name>
</gene>
<sequence>MVRENVIAQQANLRTHPSVALAESRTTVAVTSRNLRQV</sequence>
<organism evidence="1 2">
    <name type="scientific">Ralstonia chuxiongensis</name>
    <dbReference type="NCBI Taxonomy" id="2957504"/>
    <lineage>
        <taxon>Bacteria</taxon>
        <taxon>Pseudomonadati</taxon>
        <taxon>Pseudomonadota</taxon>
        <taxon>Betaproteobacteria</taxon>
        <taxon>Burkholderiales</taxon>
        <taxon>Burkholderiaceae</taxon>
        <taxon>Ralstonia</taxon>
    </lineage>
</organism>
<name>A0AA41WUI3_9RALS</name>
<dbReference type="Proteomes" id="UP001162793">
    <property type="component" value="Unassembled WGS sequence"/>
</dbReference>